<evidence type="ECO:0000256" key="6">
    <source>
        <dbReference type="SAM" id="SignalP"/>
    </source>
</evidence>
<dbReference type="InterPro" id="IPR001304">
    <property type="entry name" value="C-type_lectin-like"/>
</dbReference>
<dbReference type="SUPFAM" id="SSF56436">
    <property type="entry name" value="C-type lectin-like"/>
    <property type="match status" value="1"/>
</dbReference>
<dbReference type="Proteomes" id="UP001165740">
    <property type="component" value="Chromosome 16"/>
</dbReference>
<dbReference type="GO" id="GO:0030246">
    <property type="term" value="F:carbohydrate binding"/>
    <property type="evidence" value="ECO:0007669"/>
    <property type="project" value="UniProtKB-KW"/>
</dbReference>
<dbReference type="Pfam" id="PF00059">
    <property type="entry name" value="Lectin_C"/>
    <property type="match status" value="1"/>
</dbReference>
<dbReference type="SMART" id="SM00034">
    <property type="entry name" value="CLECT"/>
    <property type="match status" value="1"/>
</dbReference>
<evidence type="ECO:0000256" key="2">
    <source>
        <dbReference type="ARBA" id="ARBA00022525"/>
    </source>
</evidence>
<dbReference type="GO" id="GO:0008083">
    <property type="term" value="F:growth factor activity"/>
    <property type="evidence" value="ECO:0007669"/>
    <property type="project" value="TreeGrafter"/>
</dbReference>
<evidence type="ECO:0000256" key="3">
    <source>
        <dbReference type="ARBA" id="ARBA00022729"/>
    </source>
</evidence>
<sequence>MYTSRTLDTVLLLIVLWTFLRADLITNIEPAEFQIGLTRSLKVECLYRRDKNSTLTFLMSLSLYFSPSTKEPEYTDLVTINSFDSRVYGNVANSSDTEIFGSINNTAESMLRIVWKYPQENRVGVYRCEANGINPLGKPASTFSTSLASGSFPRNEQVVDAFKKLTDLVEQLQADLKSTNQNVVNMDKTLEKQSEDITLFQNKVYTFNSKTLSALKYAIFYPSHLIDGRRYWLTNREYFFKVTEAESFCEFFGGYLAEIDSDRELNIIYDYIRNNTLFNIVYVGGTDEEQEGVWKYKHSNTRVKYLDWNGGEPNGGRGENCLAYLLNGKLIDNSCSFYPYDKVGFLCEIPE</sequence>
<dbReference type="CDD" id="cd00037">
    <property type="entry name" value="CLECT"/>
    <property type="match status" value="1"/>
</dbReference>
<protein>
    <submittedName>
        <fullName evidence="9">Uncharacterized protein LOC106078766</fullName>
    </submittedName>
</protein>
<dbReference type="InterPro" id="IPR016187">
    <property type="entry name" value="CTDL_fold"/>
</dbReference>
<evidence type="ECO:0000256" key="1">
    <source>
        <dbReference type="ARBA" id="ARBA00004613"/>
    </source>
</evidence>
<dbReference type="KEGG" id="bgt:106078766"/>
<accession>A0A9U8EN89</accession>
<feature type="signal peptide" evidence="6">
    <location>
        <begin position="1"/>
        <end position="22"/>
    </location>
</feature>
<dbReference type="AlphaFoldDB" id="A0A9U8EN89"/>
<keyword evidence="5" id="KW-0175">Coiled coil</keyword>
<dbReference type="GeneID" id="106078766"/>
<dbReference type="GO" id="GO:0005615">
    <property type="term" value="C:extracellular space"/>
    <property type="evidence" value="ECO:0007669"/>
    <property type="project" value="TreeGrafter"/>
</dbReference>
<keyword evidence="3 6" id="KW-0732">Signal</keyword>
<dbReference type="Gene3D" id="3.10.100.10">
    <property type="entry name" value="Mannose-Binding Protein A, subunit A"/>
    <property type="match status" value="1"/>
</dbReference>
<feature type="coiled-coil region" evidence="5">
    <location>
        <begin position="155"/>
        <end position="189"/>
    </location>
</feature>
<dbReference type="PANTHER" id="PTHR22799">
    <property type="entry name" value="TETRANECTIN-RELATED"/>
    <property type="match status" value="1"/>
</dbReference>
<feature type="domain" description="C-type lectin" evidence="7">
    <location>
        <begin position="233"/>
        <end position="336"/>
    </location>
</feature>
<dbReference type="OrthoDB" id="6102875at2759"/>
<keyword evidence="2" id="KW-0964">Secreted</keyword>
<dbReference type="RefSeq" id="XP_013095228.2">
    <property type="nucleotide sequence ID" value="XM_013239774.2"/>
</dbReference>
<keyword evidence="4" id="KW-0430">Lectin</keyword>
<dbReference type="PROSITE" id="PS50041">
    <property type="entry name" value="C_TYPE_LECTIN_2"/>
    <property type="match status" value="1"/>
</dbReference>
<dbReference type="PANTHER" id="PTHR22799:SF1">
    <property type="entry name" value="C-TYPE LECTIN DOMAIN FAMILY 11 MEMBER A"/>
    <property type="match status" value="1"/>
</dbReference>
<evidence type="ECO:0000259" key="7">
    <source>
        <dbReference type="PROSITE" id="PS50041"/>
    </source>
</evidence>
<evidence type="ECO:0000256" key="4">
    <source>
        <dbReference type="ARBA" id="ARBA00022734"/>
    </source>
</evidence>
<comment type="subcellular location">
    <subcellularLocation>
        <location evidence="1">Secreted</location>
    </subcellularLocation>
</comment>
<organism evidence="8 9">
    <name type="scientific">Biomphalaria glabrata</name>
    <name type="common">Bloodfluke planorb</name>
    <name type="synonym">Freshwater snail</name>
    <dbReference type="NCBI Taxonomy" id="6526"/>
    <lineage>
        <taxon>Eukaryota</taxon>
        <taxon>Metazoa</taxon>
        <taxon>Spiralia</taxon>
        <taxon>Lophotrochozoa</taxon>
        <taxon>Mollusca</taxon>
        <taxon>Gastropoda</taxon>
        <taxon>Heterobranchia</taxon>
        <taxon>Euthyneura</taxon>
        <taxon>Panpulmonata</taxon>
        <taxon>Hygrophila</taxon>
        <taxon>Lymnaeoidea</taxon>
        <taxon>Planorbidae</taxon>
        <taxon>Biomphalaria</taxon>
    </lineage>
</organism>
<name>A0A9U8EN89_BIOGL</name>
<dbReference type="InterPro" id="IPR016186">
    <property type="entry name" value="C-type_lectin-like/link_sf"/>
</dbReference>
<reference evidence="9" key="1">
    <citation type="submission" date="2025-08" db="UniProtKB">
        <authorList>
            <consortium name="RefSeq"/>
        </authorList>
    </citation>
    <scope>IDENTIFICATION</scope>
</reference>
<proteinExistence type="predicted"/>
<gene>
    <name evidence="9" type="primary">LOC106078766</name>
</gene>
<keyword evidence="8" id="KW-1185">Reference proteome</keyword>
<dbReference type="InterPro" id="IPR051663">
    <property type="entry name" value="CLec_Tetranectin-domain"/>
</dbReference>
<feature type="chain" id="PRO_5040894476" evidence="6">
    <location>
        <begin position="23"/>
        <end position="351"/>
    </location>
</feature>
<evidence type="ECO:0000313" key="9">
    <source>
        <dbReference type="RefSeq" id="XP_013095228.2"/>
    </source>
</evidence>
<evidence type="ECO:0000256" key="5">
    <source>
        <dbReference type="SAM" id="Coils"/>
    </source>
</evidence>
<evidence type="ECO:0000313" key="8">
    <source>
        <dbReference type="Proteomes" id="UP001165740"/>
    </source>
</evidence>
<dbReference type="OMA" id="VHEGYTE"/>